<feature type="coiled-coil region" evidence="1">
    <location>
        <begin position="176"/>
        <end position="203"/>
    </location>
</feature>
<accession>A0ABW8PWF7</accession>
<evidence type="ECO:0000313" key="3">
    <source>
        <dbReference type="EMBL" id="MFK7160619.1"/>
    </source>
</evidence>
<dbReference type="Proteomes" id="UP001621714">
    <property type="component" value="Unassembled WGS sequence"/>
</dbReference>
<feature type="domain" description="SCP2" evidence="2">
    <location>
        <begin position="19"/>
        <end position="90"/>
    </location>
</feature>
<evidence type="ECO:0000256" key="1">
    <source>
        <dbReference type="SAM" id="Coils"/>
    </source>
</evidence>
<name>A0ABW8PWF7_9GAMM</name>
<dbReference type="PANTHER" id="PTHR38693">
    <property type="entry name" value="UBIQUINONE BIOSYNTHESIS PROTEIN UBIJ"/>
    <property type="match status" value="1"/>
</dbReference>
<reference evidence="3 4" key="1">
    <citation type="submission" date="2024-02" db="EMBL/GenBank/DDBJ databases">
        <title>Marinospirillum sp. MEB 164 isolated from Lonar lake sediment.</title>
        <authorList>
            <person name="Joshi A."/>
            <person name="Thite S."/>
        </authorList>
    </citation>
    <scope>NUCLEOTIDE SEQUENCE [LARGE SCALE GENOMIC DNA]</scope>
    <source>
        <strain evidence="3 4">MEB164</strain>
    </source>
</reference>
<proteinExistence type="predicted"/>
<dbReference type="PANTHER" id="PTHR38693:SF1">
    <property type="entry name" value="UBIQUINONE BIOSYNTHESIS ACCESSORY FACTOR UBIJ"/>
    <property type="match status" value="1"/>
</dbReference>
<evidence type="ECO:0000313" key="4">
    <source>
        <dbReference type="Proteomes" id="UP001621714"/>
    </source>
</evidence>
<dbReference type="Pfam" id="PF02036">
    <property type="entry name" value="SCP2"/>
    <property type="match status" value="1"/>
</dbReference>
<dbReference type="EMBL" id="JBANFI010000003">
    <property type="protein sequence ID" value="MFK7160619.1"/>
    <property type="molecule type" value="Genomic_DNA"/>
</dbReference>
<dbReference type="InterPro" id="IPR003033">
    <property type="entry name" value="SCP2_sterol-bd_dom"/>
</dbReference>
<dbReference type="RefSeq" id="WP_405338504.1">
    <property type="nucleotide sequence ID" value="NZ_JBANFI010000003.1"/>
</dbReference>
<gene>
    <name evidence="3" type="ORF">V6U78_06170</name>
</gene>
<evidence type="ECO:0000259" key="2">
    <source>
        <dbReference type="Pfam" id="PF02036"/>
    </source>
</evidence>
<keyword evidence="1" id="KW-0175">Coiled coil</keyword>
<organism evidence="3 4">
    <name type="scientific">Marinospirillum alkalitolerans</name>
    <dbReference type="NCBI Taxonomy" id="3123374"/>
    <lineage>
        <taxon>Bacteria</taxon>
        <taxon>Pseudomonadati</taxon>
        <taxon>Pseudomonadota</taxon>
        <taxon>Gammaproteobacteria</taxon>
        <taxon>Oceanospirillales</taxon>
        <taxon>Oceanospirillaceae</taxon>
        <taxon>Marinospirillum</taxon>
    </lineage>
</organism>
<protein>
    <submittedName>
        <fullName evidence="3">SCP2 sterol-binding domain-containing protein</fullName>
    </submittedName>
</protein>
<dbReference type="InterPro" id="IPR038989">
    <property type="entry name" value="UbiJ"/>
</dbReference>
<comment type="caution">
    <text evidence="3">The sequence shown here is derived from an EMBL/GenBank/DDBJ whole genome shotgun (WGS) entry which is preliminary data.</text>
</comment>
<sequence length="217" mass="23976">MALPLSALVTFESLLNPLLNQLKQESLLAEQTWQQLNGRVLRCEVQPLGWSLVLVFSDEGLSLLRETEADIDAWISASPFAYLALLQGRSAQVEMGGETALFELLQDLWQQLGQEAQQQVLVQLHRWPLAGPVIAQGGAWLKSLIGLGQRATQAAQRDLNLYVADEAGLLMNSDQLHVAEEGLFALRQELERLEAKVQRLEGQLAAQPLSMKDQGAN</sequence>
<keyword evidence="4" id="KW-1185">Reference proteome</keyword>